<keyword evidence="1" id="KW-1133">Transmembrane helix</keyword>
<dbReference type="AlphaFoldDB" id="A0A9P6HPY4"/>
<feature type="domain" description="DUF6533" evidence="2">
    <location>
        <begin position="19"/>
        <end position="60"/>
    </location>
</feature>
<evidence type="ECO:0000313" key="3">
    <source>
        <dbReference type="EMBL" id="KAF9791191.1"/>
    </source>
</evidence>
<feature type="transmembrane region" description="Helical" evidence="1">
    <location>
        <begin position="98"/>
        <end position="122"/>
    </location>
</feature>
<dbReference type="OrthoDB" id="3193253at2759"/>
<feature type="transmembrane region" description="Helical" evidence="1">
    <location>
        <begin position="16"/>
        <end position="34"/>
    </location>
</feature>
<evidence type="ECO:0000259" key="2">
    <source>
        <dbReference type="Pfam" id="PF20151"/>
    </source>
</evidence>
<comment type="caution">
    <text evidence="3">The sequence shown here is derived from an EMBL/GenBank/DDBJ whole genome shotgun (WGS) entry which is preliminary data.</text>
</comment>
<dbReference type="Proteomes" id="UP000736335">
    <property type="component" value="Unassembled WGS sequence"/>
</dbReference>
<keyword evidence="1" id="KW-0812">Transmembrane</keyword>
<keyword evidence="4" id="KW-1185">Reference proteome</keyword>
<reference evidence="3" key="1">
    <citation type="journal article" date="2020" name="Nat. Commun.">
        <title>Large-scale genome sequencing of mycorrhizal fungi provides insights into the early evolution of symbiotic traits.</title>
        <authorList>
            <person name="Miyauchi S."/>
            <person name="Kiss E."/>
            <person name="Kuo A."/>
            <person name="Drula E."/>
            <person name="Kohler A."/>
            <person name="Sanchez-Garcia M."/>
            <person name="Morin E."/>
            <person name="Andreopoulos B."/>
            <person name="Barry K.W."/>
            <person name="Bonito G."/>
            <person name="Buee M."/>
            <person name="Carver A."/>
            <person name="Chen C."/>
            <person name="Cichocki N."/>
            <person name="Clum A."/>
            <person name="Culley D."/>
            <person name="Crous P.W."/>
            <person name="Fauchery L."/>
            <person name="Girlanda M."/>
            <person name="Hayes R.D."/>
            <person name="Keri Z."/>
            <person name="LaButti K."/>
            <person name="Lipzen A."/>
            <person name="Lombard V."/>
            <person name="Magnuson J."/>
            <person name="Maillard F."/>
            <person name="Murat C."/>
            <person name="Nolan M."/>
            <person name="Ohm R.A."/>
            <person name="Pangilinan J."/>
            <person name="Pereira M.F."/>
            <person name="Perotto S."/>
            <person name="Peter M."/>
            <person name="Pfister S."/>
            <person name="Riley R."/>
            <person name="Sitrit Y."/>
            <person name="Stielow J.B."/>
            <person name="Szollosi G."/>
            <person name="Zifcakova L."/>
            <person name="Stursova M."/>
            <person name="Spatafora J.W."/>
            <person name="Tedersoo L."/>
            <person name="Vaario L.M."/>
            <person name="Yamada A."/>
            <person name="Yan M."/>
            <person name="Wang P."/>
            <person name="Xu J."/>
            <person name="Bruns T."/>
            <person name="Baldrian P."/>
            <person name="Vilgalys R."/>
            <person name="Dunand C."/>
            <person name="Henrissat B."/>
            <person name="Grigoriev I.V."/>
            <person name="Hibbett D."/>
            <person name="Nagy L.G."/>
            <person name="Martin F.M."/>
        </authorList>
    </citation>
    <scope>NUCLEOTIDE SEQUENCE</scope>
    <source>
        <strain evidence="3">UH-Tt-Lm1</strain>
    </source>
</reference>
<evidence type="ECO:0000313" key="4">
    <source>
        <dbReference type="Proteomes" id="UP000736335"/>
    </source>
</evidence>
<dbReference type="EMBL" id="WIUZ02000002">
    <property type="protein sequence ID" value="KAF9791191.1"/>
    <property type="molecule type" value="Genomic_DNA"/>
</dbReference>
<gene>
    <name evidence="3" type="ORF">BJ322DRAFT_433932</name>
</gene>
<dbReference type="InterPro" id="IPR045340">
    <property type="entry name" value="DUF6533"/>
</dbReference>
<organism evidence="3 4">
    <name type="scientific">Thelephora terrestris</name>
    <dbReference type="NCBI Taxonomy" id="56493"/>
    <lineage>
        <taxon>Eukaryota</taxon>
        <taxon>Fungi</taxon>
        <taxon>Dikarya</taxon>
        <taxon>Basidiomycota</taxon>
        <taxon>Agaricomycotina</taxon>
        <taxon>Agaricomycetes</taxon>
        <taxon>Thelephorales</taxon>
        <taxon>Thelephoraceae</taxon>
        <taxon>Thelephora</taxon>
    </lineage>
</organism>
<keyword evidence="1" id="KW-0472">Membrane</keyword>
<evidence type="ECO:0000256" key="1">
    <source>
        <dbReference type="SAM" id="Phobius"/>
    </source>
</evidence>
<dbReference type="Pfam" id="PF20151">
    <property type="entry name" value="DUF6533"/>
    <property type="match status" value="1"/>
</dbReference>
<accession>A0A9P6HPY4</accession>
<feature type="transmembrane region" description="Helical" evidence="1">
    <location>
        <begin position="46"/>
        <end position="64"/>
    </location>
</feature>
<sequence length="224" mass="25568">MSSVEQVVQDENSIKYYWTALAFLLYYDYSLTFSDEVQYVWKGRKSWVFVIFILNRYIPMAFMICKTNVLENLLCTWCTVIAQVVLNSRIHALAMKKWVVTGFFSCITLAQFALGICMMVLVSSGASTIGDKTSIDDTVHQICTGNRKIQIAYTAMSLFYDALAFLVVIGFVRSGPLKGFKMPRLLRTFVQDSTVYFLIIFTSHFVLEMSLLFARPTLQLLPSL</sequence>
<protein>
    <recommendedName>
        <fullName evidence="2">DUF6533 domain-containing protein</fullName>
    </recommendedName>
</protein>
<name>A0A9P6HPY4_9AGAM</name>
<feature type="transmembrane region" description="Helical" evidence="1">
    <location>
        <begin position="151"/>
        <end position="172"/>
    </location>
</feature>
<proteinExistence type="predicted"/>
<feature type="transmembrane region" description="Helical" evidence="1">
    <location>
        <begin position="193"/>
        <end position="214"/>
    </location>
</feature>
<reference evidence="3" key="2">
    <citation type="submission" date="2020-11" db="EMBL/GenBank/DDBJ databases">
        <authorList>
            <consortium name="DOE Joint Genome Institute"/>
            <person name="Kuo A."/>
            <person name="Miyauchi S."/>
            <person name="Kiss E."/>
            <person name="Drula E."/>
            <person name="Kohler A."/>
            <person name="Sanchez-Garcia M."/>
            <person name="Andreopoulos B."/>
            <person name="Barry K.W."/>
            <person name="Bonito G."/>
            <person name="Buee M."/>
            <person name="Carver A."/>
            <person name="Chen C."/>
            <person name="Cichocki N."/>
            <person name="Clum A."/>
            <person name="Culley D."/>
            <person name="Crous P.W."/>
            <person name="Fauchery L."/>
            <person name="Girlanda M."/>
            <person name="Hayes R."/>
            <person name="Keri Z."/>
            <person name="Labutti K."/>
            <person name="Lipzen A."/>
            <person name="Lombard V."/>
            <person name="Magnuson J."/>
            <person name="Maillard F."/>
            <person name="Morin E."/>
            <person name="Murat C."/>
            <person name="Nolan M."/>
            <person name="Ohm R."/>
            <person name="Pangilinan J."/>
            <person name="Pereira M."/>
            <person name="Perotto S."/>
            <person name="Peter M."/>
            <person name="Riley R."/>
            <person name="Sitrit Y."/>
            <person name="Stielow B."/>
            <person name="Szollosi G."/>
            <person name="Zifcakova L."/>
            <person name="Stursova M."/>
            <person name="Spatafora J.W."/>
            <person name="Tedersoo L."/>
            <person name="Vaario L.-M."/>
            <person name="Yamada A."/>
            <person name="Yan M."/>
            <person name="Wang P."/>
            <person name="Xu J."/>
            <person name="Bruns T."/>
            <person name="Baldrian P."/>
            <person name="Vilgalys R."/>
            <person name="Henrissat B."/>
            <person name="Grigoriev I.V."/>
            <person name="Hibbett D."/>
            <person name="Nagy L.G."/>
            <person name="Martin F.M."/>
        </authorList>
    </citation>
    <scope>NUCLEOTIDE SEQUENCE</scope>
    <source>
        <strain evidence="3">UH-Tt-Lm1</strain>
    </source>
</reference>